<dbReference type="Pfam" id="PF03451">
    <property type="entry name" value="HELP"/>
    <property type="match status" value="1"/>
</dbReference>
<proteinExistence type="predicted"/>
<evidence type="ECO:0000256" key="5">
    <source>
        <dbReference type="ARBA" id="ARBA00023212"/>
    </source>
</evidence>
<dbReference type="GO" id="GO:0005874">
    <property type="term" value="C:microtubule"/>
    <property type="evidence" value="ECO:0007669"/>
    <property type="project" value="UniProtKB-KW"/>
</dbReference>
<evidence type="ECO:0000256" key="1">
    <source>
        <dbReference type="ARBA" id="ARBA00004245"/>
    </source>
</evidence>
<evidence type="ECO:0000313" key="10">
    <source>
        <dbReference type="Proteomes" id="UP000038040"/>
    </source>
</evidence>
<evidence type="ECO:0000256" key="4">
    <source>
        <dbReference type="ARBA" id="ARBA00022737"/>
    </source>
</evidence>
<organism evidence="10 12">
    <name type="scientific">Dracunculus medinensis</name>
    <name type="common">Guinea worm</name>
    <dbReference type="NCBI Taxonomy" id="318479"/>
    <lineage>
        <taxon>Eukaryota</taxon>
        <taxon>Metazoa</taxon>
        <taxon>Ecdysozoa</taxon>
        <taxon>Nematoda</taxon>
        <taxon>Chromadorea</taxon>
        <taxon>Rhabditida</taxon>
        <taxon>Spirurina</taxon>
        <taxon>Dracunculoidea</taxon>
        <taxon>Dracunculidae</taxon>
        <taxon>Dracunculus</taxon>
    </lineage>
</organism>
<dbReference type="GO" id="GO:0000226">
    <property type="term" value="P:microtubule cytoskeleton organization"/>
    <property type="evidence" value="ECO:0007669"/>
    <property type="project" value="TreeGrafter"/>
</dbReference>
<keyword evidence="11" id="KW-1185">Reference proteome</keyword>
<evidence type="ECO:0000313" key="12">
    <source>
        <dbReference type="WBParaSite" id="DME_0000168101-mRNA-1"/>
    </source>
</evidence>
<dbReference type="PROSITE" id="PS50294">
    <property type="entry name" value="WD_REPEATS_REGION"/>
    <property type="match status" value="1"/>
</dbReference>
<dbReference type="InterPro" id="IPR049813">
    <property type="entry name" value="Elp-1-like_TD"/>
</dbReference>
<dbReference type="Gene3D" id="2.130.10.10">
    <property type="entry name" value="YVTN repeat-like/Quinoprotein amine dehydrogenase"/>
    <property type="match status" value="2"/>
</dbReference>
<evidence type="ECO:0000256" key="3">
    <source>
        <dbReference type="ARBA" id="ARBA00022701"/>
    </source>
</evidence>
<feature type="repeat" description="WD" evidence="6">
    <location>
        <begin position="585"/>
        <end position="626"/>
    </location>
</feature>
<accession>A0A0N4U4H0</accession>
<dbReference type="InterPro" id="IPR055442">
    <property type="entry name" value="Beta-prop_EML-like_2nd"/>
</dbReference>
<dbReference type="InterPro" id="IPR001680">
    <property type="entry name" value="WD40_rpt"/>
</dbReference>
<dbReference type="Proteomes" id="UP000274756">
    <property type="component" value="Unassembled WGS sequence"/>
</dbReference>
<sequence length="831" mass="94141">MLNVGNASMHDRIYDLERKVESQENELVCFAFTYKACLRASTKDLLHRLTLLEQNSKLQVHEPNSVRLTRMAEIQSRIKNRSKRNSTLNDSSRILSHSISNLNSAHSDILTTKNRSILKPSAEFESRKSAKLEENTPSRSNSRIQLNLSNGMMFGERSSSTPLRKWLSNIDMKKNSSSNSIFSPMRSILSTKYGMRDPIYLPEQRLLQVFMKNKSILLAVPSHIRSIDLLHETEEPQLHPKLEWVHGYRGKDSRKNLHELPTGEIIYFTGAIVVLHNPDEGIQRFYTQHTSEIKCIAVHPNRLYIATGQTSRHTCQKKILREHRMPICSSVELDCILKSDQTQAHIRIWDSVTLQTIRTIGTADDVFQRGISCVSFSHVDDCSLLAAIDESYDHVLSVWNWERGIKVAEIKSANDQVFDCEFHPLLKGYLFSFGKSHLNFWHFDGVNLFKHPAVFEFKGRDKPKHVLSCCYTQSGLVATGDSNGTITLWDLKMRKTVKQVTKVHEGGVWALCQFSSTSIISGGKDRVINEWNDNDLSRINKSIMVDENAGTIRTLTRLSRDRILVGTSKNSILCGDMKAGFNYIHVGHWNELWTLSAHPDNSQYFTASIDGVIRFWDIYSKMSTSSIELEDGVTCADINVDGLIFAVGTVSGIWNVYQWSTKALVHSCKESSQPISYIRFSPSGTMIAIATREPNSYVSVLDWSNDSKFIRTNNTELESKIRVVDDAHEINNDEAHDIQWSSSRSIISFETACLLQQVPGIMATERSPDNNYIAIAINNGAIRFYSNPVTSILARYKEIFGHGEFVANIAFVGSKLISIGAKDQAIFQWKL</sequence>
<keyword evidence="2 6" id="KW-0853">WD repeat</keyword>
<dbReference type="InterPro" id="IPR015943">
    <property type="entry name" value="WD40/YVTN_repeat-like_dom_sf"/>
</dbReference>
<evidence type="ECO:0000256" key="2">
    <source>
        <dbReference type="ARBA" id="ARBA00022574"/>
    </source>
</evidence>
<keyword evidence="3" id="KW-0493">Microtubule</keyword>
<dbReference type="PANTHER" id="PTHR13720">
    <property type="entry name" value="WD-40 REPEAT PROTEIN"/>
    <property type="match status" value="1"/>
</dbReference>
<reference evidence="12" key="1">
    <citation type="submission" date="2017-02" db="UniProtKB">
        <authorList>
            <consortium name="WormBaseParasite"/>
        </authorList>
    </citation>
    <scope>IDENTIFICATION</scope>
</reference>
<dbReference type="PROSITE" id="PS50082">
    <property type="entry name" value="WD_REPEATS_2"/>
    <property type="match status" value="2"/>
</dbReference>
<reference evidence="9 11" key="2">
    <citation type="submission" date="2018-11" db="EMBL/GenBank/DDBJ databases">
        <authorList>
            <consortium name="Pathogen Informatics"/>
        </authorList>
    </citation>
    <scope>NUCLEOTIDE SEQUENCE [LARGE SCALE GENOMIC DNA]</scope>
</reference>
<dbReference type="WBParaSite" id="DME_0000168101-mRNA-1">
    <property type="protein sequence ID" value="DME_0000168101-mRNA-1"/>
    <property type="gene ID" value="DME_0000168101"/>
</dbReference>
<dbReference type="PANTHER" id="PTHR13720:SF50">
    <property type="entry name" value="ECHINODERM MICROTUBULE-ASSOCIATED PROTEIN-LIKE 2"/>
    <property type="match status" value="1"/>
</dbReference>
<keyword evidence="5" id="KW-0963">Cytoplasm</keyword>
<dbReference type="SUPFAM" id="SSF50978">
    <property type="entry name" value="WD40 repeat-like"/>
    <property type="match status" value="1"/>
</dbReference>
<gene>
    <name evidence="9" type="ORF">DME_LOCUS6041</name>
</gene>
<evidence type="ECO:0000259" key="7">
    <source>
        <dbReference type="Pfam" id="PF23409"/>
    </source>
</evidence>
<dbReference type="SMART" id="SM00320">
    <property type="entry name" value="WD40"/>
    <property type="match status" value="10"/>
</dbReference>
<dbReference type="STRING" id="318479.A0A0N4U4H0"/>
<keyword evidence="4" id="KW-0677">Repeat</keyword>
<evidence type="ECO:0000256" key="6">
    <source>
        <dbReference type="PROSITE-ProRule" id="PRU00221"/>
    </source>
</evidence>
<feature type="domain" description="EML-like first beta-propeller" evidence="7">
    <location>
        <begin position="283"/>
        <end position="575"/>
    </location>
</feature>
<evidence type="ECO:0000313" key="11">
    <source>
        <dbReference type="Proteomes" id="UP000274756"/>
    </source>
</evidence>
<evidence type="ECO:0000259" key="8">
    <source>
        <dbReference type="Pfam" id="PF23414"/>
    </source>
</evidence>
<evidence type="ECO:0000313" key="9">
    <source>
        <dbReference type="EMBL" id="VDN56068.1"/>
    </source>
</evidence>
<dbReference type="InterPro" id="IPR005108">
    <property type="entry name" value="HELP"/>
</dbReference>
<feature type="repeat" description="WD" evidence="6">
    <location>
        <begin position="476"/>
        <end position="499"/>
    </location>
</feature>
<dbReference type="Pfam" id="PF23409">
    <property type="entry name" value="Beta-prop_EML"/>
    <property type="match status" value="1"/>
</dbReference>
<dbReference type="EMBL" id="UYYG01001154">
    <property type="protein sequence ID" value="VDN56068.1"/>
    <property type="molecule type" value="Genomic_DNA"/>
</dbReference>
<dbReference type="Pfam" id="PF23414">
    <property type="entry name" value="Beta-prop_EML_2"/>
    <property type="match status" value="1"/>
</dbReference>
<dbReference type="GO" id="GO:0072686">
    <property type="term" value="C:mitotic spindle"/>
    <property type="evidence" value="ECO:0007669"/>
    <property type="project" value="TreeGrafter"/>
</dbReference>
<keyword evidence="5" id="KW-0206">Cytoskeleton</keyword>
<dbReference type="Proteomes" id="UP000038040">
    <property type="component" value="Unplaced"/>
</dbReference>
<dbReference type="InterPro" id="IPR050630">
    <property type="entry name" value="WD_repeat_EMAP"/>
</dbReference>
<feature type="domain" description="EML-like second beta-propeller" evidence="8">
    <location>
        <begin position="695"/>
        <end position="831"/>
    </location>
</feature>
<dbReference type="AlphaFoldDB" id="A0A0N4U4H0"/>
<dbReference type="OrthoDB" id="47802at2759"/>
<dbReference type="CDD" id="cd21931">
    <property type="entry name" value="TD_EMAP-like"/>
    <property type="match status" value="1"/>
</dbReference>
<protein>
    <submittedName>
        <fullName evidence="12">HELP domain-containing protein</fullName>
    </submittedName>
</protein>
<dbReference type="GO" id="GO:0008017">
    <property type="term" value="F:microtubule binding"/>
    <property type="evidence" value="ECO:0007669"/>
    <property type="project" value="TreeGrafter"/>
</dbReference>
<dbReference type="InterPro" id="IPR055439">
    <property type="entry name" value="Beta-prop_EML_1st"/>
</dbReference>
<dbReference type="InterPro" id="IPR036322">
    <property type="entry name" value="WD40_repeat_dom_sf"/>
</dbReference>
<name>A0A0N4U4H0_DRAME</name>
<dbReference type="Pfam" id="PF00400">
    <property type="entry name" value="WD40"/>
    <property type="match status" value="1"/>
</dbReference>
<comment type="subcellular location">
    <subcellularLocation>
        <location evidence="1">Cytoplasm</location>
        <location evidence="1">Cytoskeleton</location>
    </subcellularLocation>
</comment>